<evidence type="ECO:0000256" key="5">
    <source>
        <dbReference type="ARBA" id="ARBA00022989"/>
    </source>
</evidence>
<feature type="transmembrane region" description="Helical" evidence="7">
    <location>
        <begin position="163"/>
        <end position="189"/>
    </location>
</feature>
<protein>
    <submittedName>
        <fullName evidence="8">Proton glutamate symport protein</fullName>
    </submittedName>
</protein>
<dbReference type="GO" id="GO:0006835">
    <property type="term" value="P:dicarboxylic acid transport"/>
    <property type="evidence" value="ECO:0007669"/>
    <property type="project" value="TreeGrafter"/>
</dbReference>
<dbReference type="EMBL" id="FLUK01000075">
    <property type="protein sequence ID" value="SBV86913.1"/>
    <property type="molecule type" value="Genomic_DNA"/>
</dbReference>
<sequence>MTDTSVKAKTGVPLHWKMAIGFVLGLVLGLAVHLSVGGDAAWVQALTTYLTTPLSKLFLSLIFMLIVPLLFSALVMGISEMGDIRALGRIGWKTLGYTVVLSGIAVLLGLVLVNVLKPGIGVDHALAQQLLLQNTERAAQIVDQSRHQPRGMDMLLSIVPDNVVAAASSNGAILSLMFFAVMFGVGMVLSDDAKVATLRRGIEGIFEISMTLIGLVIRLAPYAVACFMFNLAALFGFELLIRLGAYVGVVVLALGLHMVVTYGLAVKLAGRSPLAFFRATREATVMAFSTASSNATLPTALRVADEMGLPSKVSRFVLTVGATANQNSTALFEGITVIFLAQFFGVELSIAQQFMVMLVCILGGIGTAGVPSGSLPVVALICAMVGVDPVGIGMILGVNHFLDMCRTALNVTGDLALTTLVAKGEDGAVGTGDRGPGRATATAMGALWPSAFVRNARSSVALPGPRSRACGTIANPTPRARCQ</sequence>
<evidence type="ECO:0000256" key="2">
    <source>
        <dbReference type="ARBA" id="ARBA00022448"/>
    </source>
</evidence>
<dbReference type="PANTHER" id="PTHR42865">
    <property type="entry name" value="PROTON/GLUTAMATE-ASPARTATE SYMPORTER"/>
    <property type="match status" value="1"/>
</dbReference>
<dbReference type="InterPro" id="IPR036458">
    <property type="entry name" value="Na:dicarbo_symporter_sf"/>
</dbReference>
<comment type="subcellular location">
    <subcellularLocation>
        <location evidence="1">Cell membrane</location>
        <topology evidence="1">Multi-pass membrane protein</topology>
    </subcellularLocation>
</comment>
<evidence type="ECO:0000256" key="1">
    <source>
        <dbReference type="ARBA" id="ARBA00004651"/>
    </source>
</evidence>
<feature type="transmembrane region" description="Helical" evidence="7">
    <location>
        <begin position="243"/>
        <end position="265"/>
    </location>
</feature>
<feature type="transmembrane region" description="Helical" evidence="7">
    <location>
        <begin position="210"/>
        <end position="237"/>
    </location>
</feature>
<reference evidence="9" key="1">
    <citation type="submission" date="2016-07" db="EMBL/GenBank/DDBJ databases">
        <authorList>
            <person name="Florea S."/>
            <person name="Webb J.S."/>
            <person name="Jaromczyk J."/>
            <person name="Schardl C.L."/>
        </authorList>
    </citation>
    <scope>NUCLEOTIDE SEQUENCE [LARGE SCALE GENOMIC DNA]</scope>
</reference>
<name>A0A1M4ID85_9XANT</name>
<dbReference type="GO" id="GO:0005886">
    <property type="term" value="C:plasma membrane"/>
    <property type="evidence" value="ECO:0007669"/>
    <property type="project" value="UniProtKB-SubCell"/>
</dbReference>
<organism evidence="8 9">
    <name type="scientific">Xanthomonas graminis pv. graminis</name>
    <dbReference type="NCBI Taxonomy" id="134874"/>
    <lineage>
        <taxon>Bacteria</taxon>
        <taxon>Pseudomonadati</taxon>
        <taxon>Pseudomonadota</taxon>
        <taxon>Gammaproteobacteria</taxon>
        <taxon>Lysobacterales</taxon>
        <taxon>Lysobacteraceae</taxon>
        <taxon>Xanthomonas</taxon>
        <taxon>Xanthomonas translucens group</taxon>
        <taxon>Xanthomonas graminis</taxon>
    </lineage>
</organism>
<dbReference type="Proteomes" id="UP000184997">
    <property type="component" value="Unassembled WGS sequence"/>
</dbReference>
<keyword evidence="6 7" id="KW-0472">Membrane</keyword>
<dbReference type="Gene3D" id="1.10.3860.10">
    <property type="entry name" value="Sodium:dicarboxylate symporter"/>
    <property type="match status" value="1"/>
</dbReference>
<evidence type="ECO:0000313" key="8">
    <source>
        <dbReference type="EMBL" id="SBV86913.1"/>
    </source>
</evidence>
<keyword evidence="5 7" id="KW-1133">Transmembrane helix</keyword>
<dbReference type="FunFam" id="1.10.3860.10:FF:000016">
    <property type="entry name" value="Proton glutamate symport protein"/>
    <property type="match status" value="1"/>
</dbReference>
<feature type="transmembrane region" description="Helical" evidence="7">
    <location>
        <begin position="18"/>
        <end position="37"/>
    </location>
</feature>
<dbReference type="AlphaFoldDB" id="A0A1M4ID85"/>
<dbReference type="PANTHER" id="PTHR42865:SF7">
    <property type="entry name" value="PROTON_GLUTAMATE-ASPARTATE SYMPORTER"/>
    <property type="match status" value="1"/>
</dbReference>
<keyword evidence="4 7" id="KW-0812">Transmembrane</keyword>
<keyword evidence="3" id="KW-1003">Cell membrane</keyword>
<evidence type="ECO:0000256" key="3">
    <source>
        <dbReference type="ARBA" id="ARBA00022475"/>
    </source>
</evidence>
<gene>
    <name evidence="8" type="ORF">XTGNCPPB3709_0823</name>
</gene>
<dbReference type="SUPFAM" id="SSF118215">
    <property type="entry name" value="Proton glutamate symport protein"/>
    <property type="match status" value="1"/>
</dbReference>
<dbReference type="RefSeq" id="WP_009579384.1">
    <property type="nucleotide sequence ID" value="NZ_CP076252.1"/>
</dbReference>
<keyword evidence="2" id="KW-0813">Transport</keyword>
<feature type="transmembrane region" description="Helical" evidence="7">
    <location>
        <begin position="90"/>
        <end position="113"/>
    </location>
</feature>
<accession>A0A1M4ID85</accession>
<evidence type="ECO:0000256" key="6">
    <source>
        <dbReference type="ARBA" id="ARBA00023136"/>
    </source>
</evidence>
<dbReference type="PRINTS" id="PR00173">
    <property type="entry name" value="EDTRNSPORT"/>
</dbReference>
<evidence type="ECO:0000256" key="7">
    <source>
        <dbReference type="SAM" id="Phobius"/>
    </source>
</evidence>
<feature type="transmembrane region" description="Helical" evidence="7">
    <location>
        <begin position="377"/>
        <end position="398"/>
    </location>
</feature>
<dbReference type="InterPro" id="IPR001991">
    <property type="entry name" value="Na-dicarboxylate_symporter"/>
</dbReference>
<feature type="transmembrane region" description="Helical" evidence="7">
    <location>
        <begin position="354"/>
        <end position="371"/>
    </location>
</feature>
<dbReference type="Pfam" id="PF00375">
    <property type="entry name" value="SDF"/>
    <property type="match status" value="1"/>
</dbReference>
<proteinExistence type="predicted"/>
<feature type="transmembrane region" description="Helical" evidence="7">
    <location>
        <begin position="57"/>
        <end position="78"/>
    </location>
</feature>
<dbReference type="GO" id="GO:0015293">
    <property type="term" value="F:symporter activity"/>
    <property type="evidence" value="ECO:0007669"/>
    <property type="project" value="UniProtKB-KW"/>
</dbReference>
<evidence type="ECO:0000313" key="9">
    <source>
        <dbReference type="Proteomes" id="UP000184997"/>
    </source>
</evidence>
<evidence type="ECO:0000256" key="4">
    <source>
        <dbReference type="ARBA" id="ARBA00022692"/>
    </source>
</evidence>